<keyword evidence="3 5" id="KW-1133">Transmembrane helix</keyword>
<comment type="subcellular location">
    <subcellularLocation>
        <location evidence="1">Membrane</location>
        <topology evidence="1">Multi-pass membrane protein</topology>
    </subcellularLocation>
</comment>
<dbReference type="SUPFAM" id="SSF48652">
    <property type="entry name" value="Tetraspanin"/>
    <property type="match status" value="1"/>
</dbReference>
<reference evidence="7" key="1">
    <citation type="submission" date="2025-08" db="UniProtKB">
        <authorList>
            <consortium name="RefSeq"/>
        </authorList>
    </citation>
    <scope>IDENTIFICATION</scope>
</reference>
<dbReference type="Gene3D" id="1.10.1450.10">
    <property type="entry name" value="Tetraspanin"/>
    <property type="match status" value="1"/>
</dbReference>
<sequence length="157" mass="17511">MASSLNSSYGQESQQEVTDAWDIMQSFFDCCGVVGGVNSTTSWAYYKYYTAWFYNQTEPKEYVPDSCCRNAFGLNRTRCVGAYGFDHMIPHLGPPVGATQENDNLFTEGCYTAVIDFLAENVRIFAGLAAGVGVLMIMGMVFAICLCRRIKDDFLFD</sequence>
<evidence type="ECO:0000256" key="3">
    <source>
        <dbReference type="ARBA" id="ARBA00022989"/>
    </source>
</evidence>
<evidence type="ECO:0000313" key="6">
    <source>
        <dbReference type="Proteomes" id="UP000694888"/>
    </source>
</evidence>
<feature type="transmembrane region" description="Helical" evidence="5">
    <location>
        <begin position="124"/>
        <end position="147"/>
    </location>
</feature>
<proteinExistence type="predicted"/>
<dbReference type="InterPro" id="IPR008952">
    <property type="entry name" value="Tetraspanin_EC2_sf"/>
</dbReference>
<dbReference type="GeneID" id="106011950"/>
<dbReference type="Proteomes" id="UP000694888">
    <property type="component" value="Unplaced"/>
</dbReference>
<keyword evidence="2 5" id="KW-0812">Transmembrane</keyword>
<organism evidence="6 7">
    <name type="scientific">Aplysia californica</name>
    <name type="common">California sea hare</name>
    <dbReference type="NCBI Taxonomy" id="6500"/>
    <lineage>
        <taxon>Eukaryota</taxon>
        <taxon>Metazoa</taxon>
        <taxon>Spiralia</taxon>
        <taxon>Lophotrochozoa</taxon>
        <taxon>Mollusca</taxon>
        <taxon>Gastropoda</taxon>
        <taxon>Heterobranchia</taxon>
        <taxon>Euthyneura</taxon>
        <taxon>Tectipleura</taxon>
        <taxon>Aplysiida</taxon>
        <taxon>Aplysioidea</taxon>
        <taxon>Aplysiidae</taxon>
        <taxon>Aplysia</taxon>
    </lineage>
</organism>
<evidence type="ECO:0000256" key="5">
    <source>
        <dbReference type="SAM" id="Phobius"/>
    </source>
</evidence>
<evidence type="ECO:0000256" key="1">
    <source>
        <dbReference type="ARBA" id="ARBA00004141"/>
    </source>
</evidence>
<dbReference type="RefSeq" id="XP_012938745.1">
    <property type="nucleotide sequence ID" value="XM_013083291.2"/>
</dbReference>
<accession>A0ABM1A174</accession>
<name>A0ABM1A174_APLCA</name>
<keyword evidence="4 5" id="KW-0472">Membrane</keyword>
<evidence type="ECO:0000256" key="2">
    <source>
        <dbReference type="ARBA" id="ARBA00022692"/>
    </source>
</evidence>
<dbReference type="InterPro" id="IPR018499">
    <property type="entry name" value="Tetraspanin/Peripherin"/>
</dbReference>
<gene>
    <name evidence="7" type="primary">LOC106011950</name>
</gene>
<evidence type="ECO:0000256" key="4">
    <source>
        <dbReference type="ARBA" id="ARBA00023136"/>
    </source>
</evidence>
<protein>
    <submittedName>
        <fullName evidence="7">CD82 antigen</fullName>
    </submittedName>
</protein>
<keyword evidence="6" id="KW-1185">Reference proteome</keyword>
<dbReference type="Pfam" id="PF00335">
    <property type="entry name" value="Tetraspanin"/>
    <property type="match status" value="1"/>
</dbReference>
<evidence type="ECO:0000313" key="7">
    <source>
        <dbReference type="RefSeq" id="XP_012938745.1"/>
    </source>
</evidence>